<accession>A0A0F6WDZ8</accession>
<proteinExistence type="predicted"/>
<gene>
    <name evidence="1" type="primary">38</name>
    <name evidence="1" type="ORF">SEA_VINCENZO_38</name>
</gene>
<keyword evidence="2" id="KW-1185">Reference proteome</keyword>
<dbReference type="RefSeq" id="YP_009210894.1">
    <property type="nucleotide sequence ID" value="NC_028934.1"/>
</dbReference>
<dbReference type="Proteomes" id="UP000203101">
    <property type="component" value="Segment"/>
</dbReference>
<evidence type="ECO:0000313" key="1">
    <source>
        <dbReference type="EMBL" id="AKF14300.1"/>
    </source>
</evidence>
<organism evidence="1 2">
    <name type="scientific">Mycobacterium phage Vincenzo</name>
    <dbReference type="NCBI Taxonomy" id="1647301"/>
    <lineage>
        <taxon>Viruses</taxon>
        <taxon>Duplodnaviria</taxon>
        <taxon>Heunggongvirae</taxon>
        <taxon>Uroviricota</taxon>
        <taxon>Caudoviricetes</taxon>
        <taxon>Bclasvirinae</taxon>
        <taxon>Coopervirus</taxon>
        <taxon>Coopervirus vincenzo</taxon>
    </lineage>
</organism>
<dbReference type="GeneID" id="26637341"/>
<sequence length="103" mass="11257">MAAHNWRALRTRAWEKGHDNLMGAPTMHVVLDAMEQLGLESAMSGVKSNAEAQSAMASFYAKLYRPDPTAYKVNGEGYMPPPPGFSDEEMEASFDAFLSSGAR</sequence>
<evidence type="ECO:0000313" key="2">
    <source>
        <dbReference type="Proteomes" id="UP000203101"/>
    </source>
</evidence>
<dbReference type="Pfam" id="PF23888">
    <property type="entry name" value="DUF7240"/>
    <property type="match status" value="1"/>
</dbReference>
<dbReference type="OrthoDB" id="16106at10239"/>
<dbReference type="InterPro" id="IPR055664">
    <property type="entry name" value="DUF7240"/>
</dbReference>
<name>A0A0F6WDZ8_9CAUD</name>
<reference evidence="1 2" key="1">
    <citation type="journal article" date="2015" name="Genome Announc.">
        <title>Genome Sequences of Mycobacteriophages AlanGrant, Baee, Corofin, OrangeOswald, and Vincenzo, New Members of Cluster B.</title>
        <authorList>
            <person name="Pope W.H."/>
            <person name="Carbonara M.E."/>
            <person name="Cioffi H.M."/>
            <person name="Cruz T."/>
            <person name="Dang B.Q."/>
            <person name="Doyle A.N."/>
            <person name="Fan O.H."/>
            <person name="Gallagher M."/>
            <person name="Gentile G.M."/>
            <person name="German B.A."/>
            <person name="Farrell M.E."/>
            <person name="Gerwig M."/>
            <person name="Hunter K.L."/>
            <person name="Lefever V.E."/>
            <person name="Marfisi N.A."/>
            <person name="McDonnell J.E."/>
            <person name="Monga J.K."/>
            <person name="Quiroz K.G."/>
            <person name="Pong A.C."/>
            <person name="Rimple P.A."/>
            <person name="Situ M."/>
            <person name="Sohnen P.C."/>
            <person name="Stockinger A.N."/>
            <person name="Thompson P.K."/>
            <person name="Torchio N.M."/>
            <person name="Toner C.L."/>
            <person name="Ulbrich M.C."/>
            <person name="Vohra N.I."/>
            <person name="Zakir A."/>
            <person name="Adkins N.L."/>
            <person name="Brown B.R."/>
            <person name="Churilla B.M."/>
            <person name="Kramer Z.J."/>
            <person name="Lapin J.S."/>
            <person name="Montgomery M.T."/>
            <person name="Prout A.K."/>
            <person name="Grubb S.R."/>
            <person name="Warner M.H."/>
            <person name="Bowman C.A."/>
            <person name="Russell D.A."/>
            <person name="Hatfull G.F."/>
        </authorList>
    </citation>
    <scope>NUCLEOTIDE SEQUENCE [LARGE SCALE GENOMIC DNA]</scope>
</reference>
<protein>
    <submittedName>
        <fullName evidence="1">Uncharacterized protein</fullName>
    </submittedName>
</protein>
<dbReference type="KEGG" id="vg:26637341"/>
<dbReference type="EMBL" id="KR080194">
    <property type="protein sequence ID" value="AKF14300.1"/>
    <property type="molecule type" value="Genomic_DNA"/>
</dbReference>